<comment type="caution">
    <text evidence="2">The sequence shown here is derived from an EMBL/GenBank/DDBJ whole genome shotgun (WGS) entry which is preliminary data.</text>
</comment>
<dbReference type="Proteomes" id="UP001161390">
    <property type="component" value="Unassembled WGS sequence"/>
</dbReference>
<proteinExistence type="predicted"/>
<dbReference type="EMBL" id="BSNJ01000002">
    <property type="protein sequence ID" value="GLQ20161.1"/>
    <property type="molecule type" value="Genomic_DNA"/>
</dbReference>
<reference evidence="2" key="1">
    <citation type="journal article" date="2014" name="Int. J. Syst. Evol. Microbiol.">
        <title>Complete genome of a new Firmicutes species belonging to the dominant human colonic microbiota ('Ruminococcus bicirculans') reveals two chromosomes and a selective capacity to utilize plant glucans.</title>
        <authorList>
            <consortium name="NISC Comparative Sequencing Program"/>
            <person name="Wegmann U."/>
            <person name="Louis P."/>
            <person name="Goesmann A."/>
            <person name="Henrissat B."/>
            <person name="Duncan S.H."/>
            <person name="Flint H.J."/>
        </authorList>
    </citation>
    <scope>NUCLEOTIDE SEQUENCE</scope>
    <source>
        <strain evidence="2">NBRC 108216</strain>
    </source>
</reference>
<evidence type="ECO:0008006" key="4">
    <source>
        <dbReference type="Google" id="ProtNLM"/>
    </source>
</evidence>
<name>A0ABQ5UY68_9PROT</name>
<accession>A0ABQ5UY68</accession>
<organism evidence="2 3">
    <name type="scientific">Algimonas porphyrae</name>
    <dbReference type="NCBI Taxonomy" id="1128113"/>
    <lineage>
        <taxon>Bacteria</taxon>
        <taxon>Pseudomonadati</taxon>
        <taxon>Pseudomonadota</taxon>
        <taxon>Alphaproteobacteria</taxon>
        <taxon>Maricaulales</taxon>
        <taxon>Robiginitomaculaceae</taxon>
        <taxon>Algimonas</taxon>
    </lineage>
</organism>
<evidence type="ECO:0000256" key="1">
    <source>
        <dbReference type="SAM" id="SignalP"/>
    </source>
</evidence>
<evidence type="ECO:0000313" key="2">
    <source>
        <dbReference type="EMBL" id="GLQ20161.1"/>
    </source>
</evidence>
<dbReference type="RefSeq" id="WP_284370478.1">
    <property type="nucleotide sequence ID" value="NZ_BSNJ01000002.1"/>
</dbReference>
<keyword evidence="1" id="KW-0732">Signal</keyword>
<feature type="signal peptide" evidence="1">
    <location>
        <begin position="1"/>
        <end position="21"/>
    </location>
</feature>
<keyword evidence="3" id="KW-1185">Reference proteome</keyword>
<sequence length="422" mass="45745">MMRLSLLLSAMSLLATQPALAQDEAAPELSRGAALVAANSFAMDRDGDVWSGAGVARLSSDMDDARYLLIAEPHNMRDVNAFTGWAYNHFSREAGVNRLVIEQDPVLVSQLEAMAEVLDRDTFFGFAAQNYFSLHFFTDSELDLIYDVARSDMGGLPNLWGVDRALGVMPSLKVMAEITEDGAEAALVSEALDMAAAHNGAIDILSDPQGAPQRRFMTQDNAQFDAILEKLAASEQVELAKLAKTLMISRSNIRDYEIDHGGAAWGYSNNAEREELMKHNLSQHLAGDGDMRSKAIVKMGGWHVSNGHSPNRLSTLGNAMDGLATLEGSDAVFMTILAVNRPGVSYSITDNDDYDIFDSVADPDATVLVDLRALRDDLYAGNIKVEPSVSKMIYGYDYALLVGGLSAGGYDRLFTIASQGLQ</sequence>
<evidence type="ECO:0000313" key="3">
    <source>
        <dbReference type="Proteomes" id="UP001161390"/>
    </source>
</evidence>
<reference evidence="2" key="2">
    <citation type="submission" date="2023-01" db="EMBL/GenBank/DDBJ databases">
        <title>Draft genome sequence of Algimonas porphyrae strain NBRC 108216.</title>
        <authorList>
            <person name="Sun Q."/>
            <person name="Mori K."/>
        </authorList>
    </citation>
    <scope>NUCLEOTIDE SEQUENCE</scope>
    <source>
        <strain evidence="2">NBRC 108216</strain>
    </source>
</reference>
<protein>
    <recommendedName>
        <fullName evidence="4">Erythromycin esterase family protein</fullName>
    </recommendedName>
</protein>
<gene>
    <name evidence="2" type="ORF">GCM10007854_11160</name>
</gene>
<feature type="chain" id="PRO_5045042864" description="Erythromycin esterase family protein" evidence="1">
    <location>
        <begin position="22"/>
        <end position="422"/>
    </location>
</feature>